<sequence>MQDIRWKQRYDNYRKAFHQLTEFITKGELNKFEVQGLIQCFEYTFELGWKTMKDYLEQEGFNVPSPRKAIQTAFQSQLITDGHTWIDMLEKRNLMAHTYNEKYAEEAERLIRERYYLVLKELCEKLEVER</sequence>
<protein>
    <submittedName>
        <fullName evidence="1">Nucleotidyltransferase substrate binding protein (TIGR01987 family)</fullName>
    </submittedName>
</protein>
<reference evidence="1 2" key="1">
    <citation type="submission" date="2023-07" db="EMBL/GenBank/DDBJ databases">
        <title>Genomic Encyclopedia of Type Strains, Phase IV (KMG-IV): sequencing the most valuable type-strain genomes for metagenomic binning, comparative biology and taxonomic classification.</title>
        <authorList>
            <person name="Goeker M."/>
        </authorList>
    </citation>
    <scope>NUCLEOTIDE SEQUENCE [LARGE SCALE GENOMIC DNA]</scope>
    <source>
        <strain evidence="1 2">DSM 17740</strain>
    </source>
</reference>
<accession>A0ABU0CWT9</accession>
<keyword evidence="2" id="KW-1185">Reference proteome</keyword>
<evidence type="ECO:0000313" key="2">
    <source>
        <dbReference type="Proteomes" id="UP001232445"/>
    </source>
</evidence>
<dbReference type="SUPFAM" id="SSF81593">
    <property type="entry name" value="Nucleotidyltransferase substrate binding subunit/domain"/>
    <property type="match status" value="1"/>
</dbReference>
<dbReference type="Gene3D" id="1.20.120.330">
    <property type="entry name" value="Nucleotidyltransferases domain 2"/>
    <property type="match status" value="1"/>
</dbReference>
<organism evidence="1 2">
    <name type="scientific">Caldalkalibacillus uzonensis</name>
    <dbReference type="NCBI Taxonomy" id="353224"/>
    <lineage>
        <taxon>Bacteria</taxon>
        <taxon>Bacillati</taxon>
        <taxon>Bacillota</taxon>
        <taxon>Bacilli</taxon>
        <taxon>Bacillales</taxon>
        <taxon>Bacillaceae</taxon>
        <taxon>Caldalkalibacillus</taxon>
    </lineage>
</organism>
<dbReference type="Proteomes" id="UP001232445">
    <property type="component" value="Unassembled WGS sequence"/>
</dbReference>
<proteinExistence type="predicted"/>
<dbReference type="Pfam" id="PF08780">
    <property type="entry name" value="NTase_sub_bind"/>
    <property type="match status" value="1"/>
</dbReference>
<comment type="caution">
    <text evidence="1">The sequence shown here is derived from an EMBL/GenBank/DDBJ whole genome shotgun (WGS) entry which is preliminary data.</text>
</comment>
<dbReference type="NCBIfam" id="TIGR01987">
    <property type="entry name" value="HI0074"/>
    <property type="match status" value="1"/>
</dbReference>
<dbReference type="RefSeq" id="WP_307343055.1">
    <property type="nucleotide sequence ID" value="NZ_JAUSUQ010000019.1"/>
</dbReference>
<gene>
    <name evidence="1" type="ORF">J2S00_003639</name>
</gene>
<dbReference type="InterPro" id="IPR010235">
    <property type="entry name" value="HepT"/>
</dbReference>
<name>A0ABU0CWT9_9BACI</name>
<evidence type="ECO:0000313" key="1">
    <source>
        <dbReference type="EMBL" id="MDQ0340799.1"/>
    </source>
</evidence>
<dbReference type="EMBL" id="JAUSUQ010000019">
    <property type="protein sequence ID" value="MDQ0340799.1"/>
    <property type="molecule type" value="Genomic_DNA"/>
</dbReference>